<dbReference type="Pfam" id="PF13602">
    <property type="entry name" value="ADH_zinc_N_2"/>
    <property type="match status" value="1"/>
</dbReference>
<evidence type="ECO:0000256" key="2">
    <source>
        <dbReference type="ARBA" id="ARBA00023002"/>
    </source>
</evidence>
<dbReference type="InterPro" id="IPR020843">
    <property type="entry name" value="ER"/>
</dbReference>
<protein>
    <submittedName>
        <fullName evidence="4">NAD(P)H quinone oxidoreductase</fullName>
    </submittedName>
</protein>
<dbReference type="SMART" id="SM00829">
    <property type="entry name" value="PKS_ER"/>
    <property type="match status" value="1"/>
</dbReference>
<name>A0A0K3A8F2_9XANT</name>
<accession>A0A0K3A8F2</accession>
<dbReference type="Pfam" id="PF08240">
    <property type="entry name" value="ADH_N"/>
    <property type="match status" value="1"/>
</dbReference>
<gene>
    <name evidence="4" type="ORF">XTPLMG728_3888</name>
</gene>
<dbReference type="PANTHER" id="PTHR48106:SF8">
    <property type="entry name" value="OS02G0805600 PROTEIN"/>
    <property type="match status" value="1"/>
</dbReference>
<sequence length="343" mass="36234">MSPTSAAALPDSMTAIEIRHPGEPEVLVPVRLPLPHPHRGELLVRVAAAGVNRPDVMQRRGSYPPPPGASPLPGLEFAGEVVALGEGVERYRLGDAVCALVAGGGYAEYAVVHERNALPAPTPLSLAEAAALPETFFTVWANVFQRGRLQAGETMLVHGGTSGIGSVATLLGSAFGARVLSTVGSADKRAASLALGAEAAILYREQDFVAETLRLTGGRGADVIVDLLGGDYLPRNYQAAALDGRIVQIGIQQGKVRELDLMPLLAKRLTHTGSTLRARSVMEKAAIARELEQQVWPLLEQGRIKPQLDRCFPLAEAAQAHARMESSAHIGKIVLLTEAGAAR</sequence>
<dbReference type="InterPro" id="IPR011032">
    <property type="entry name" value="GroES-like_sf"/>
</dbReference>
<dbReference type="AlphaFoldDB" id="A0A0K3A8F2"/>
<keyword evidence="1" id="KW-0521">NADP</keyword>
<evidence type="ECO:0000313" key="4">
    <source>
        <dbReference type="EMBL" id="CTP93502.1"/>
    </source>
</evidence>
<dbReference type="GO" id="GO:0016651">
    <property type="term" value="F:oxidoreductase activity, acting on NAD(P)H"/>
    <property type="evidence" value="ECO:0007669"/>
    <property type="project" value="TreeGrafter"/>
</dbReference>
<dbReference type="InterPro" id="IPR013154">
    <property type="entry name" value="ADH-like_N"/>
</dbReference>
<evidence type="ECO:0000313" key="5">
    <source>
        <dbReference type="Proteomes" id="UP000041247"/>
    </source>
</evidence>
<reference evidence="4 5" key="1">
    <citation type="submission" date="2015-07" db="EMBL/GenBank/DDBJ databases">
        <authorList>
            <person name="Noorani M."/>
        </authorList>
    </citation>
    <scope>NUCLEOTIDE SEQUENCE [LARGE SCALE GENOMIC DNA]</scope>
    <source>
        <strain evidence="4">LMG728</strain>
    </source>
</reference>
<dbReference type="SUPFAM" id="SSF50129">
    <property type="entry name" value="GroES-like"/>
    <property type="match status" value="1"/>
</dbReference>
<evidence type="ECO:0000256" key="1">
    <source>
        <dbReference type="ARBA" id="ARBA00022857"/>
    </source>
</evidence>
<evidence type="ECO:0000259" key="3">
    <source>
        <dbReference type="SMART" id="SM00829"/>
    </source>
</evidence>
<dbReference type="EMBL" id="CXOK01000184">
    <property type="protein sequence ID" value="CTP93502.1"/>
    <property type="molecule type" value="Genomic_DNA"/>
</dbReference>
<dbReference type="InterPro" id="IPR036291">
    <property type="entry name" value="NAD(P)-bd_dom_sf"/>
</dbReference>
<dbReference type="PANTHER" id="PTHR48106">
    <property type="entry name" value="QUINONE OXIDOREDUCTASE PIG3-RELATED"/>
    <property type="match status" value="1"/>
</dbReference>
<dbReference type="SUPFAM" id="SSF51735">
    <property type="entry name" value="NAD(P)-binding Rossmann-fold domains"/>
    <property type="match status" value="1"/>
</dbReference>
<dbReference type="RefSeq" id="WP_053842313.1">
    <property type="nucleotide sequence ID" value="NZ_CP076250.1"/>
</dbReference>
<dbReference type="GO" id="GO:0070402">
    <property type="term" value="F:NADPH binding"/>
    <property type="evidence" value="ECO:0007669"/>
    <property type="project" value="TreeGrafter"/>
</dbReference>
<proteinExistence type="predicted"/>
<dbReference type="NCBIfam" id="TIGR02824">
    <property type="entry name" value="quinone_pig3"/>
    <property type="match status" value="1"/>
</dbReference>
<dbReference type="Gene3D" id="3.40.50.720">
    <property type="entry name" value="NAD(P)-binding Rossmann-like Domain"/>
    <property type="match status" value="1"/>
</dbReference>
<feature type="domain" description="Enoyl reductase (ER)" evidence="3">
    <location>
        <begin position="22"/>
        <end position="335"/>
    </location>
</feature>
<organism evidence="4 5">
    <name type="scientific">Xanthomonas graminis pv. poae</name>
    <dbReference type="NCBI Taxonomy" id="227946"/>
    <lineage>
        <taxon>Bacteria</taxon>
        <taxon>Pseudomonadati</taxon>
        <taxon>Pseudomonadota</taxon>
        <taxon>Gammaproteobacteria</taxon>
        <taxon>Lysobacterales</taxon>
        <taxon>Lysobacteraceae</taxon>
        <taxon>Xanthomonas</taxon>
        <taxon>Xanthomonas translucens group</taxon>
        <taxon>Xanthomonas graminis</taxon>
    </lineage>
</organism>
<keyword evidence="2" id="KW-0560">Oxidoreductase</keyword>
<dbReference type="Proteomes" id="UP000041247">
    <property type="component" value="Unassembled WGS sequence"/>
</dbReference>
<dbReference type="CDD" id="cd05276">
    <property type="entry name" value="p53_inducible_oxidoreductase"/>
    <property type="match status" value="1"/>
</dbReference>
<dbReference type="InterPro" id="IPR014189">
    <property type="entry name" value="Quinone_OxRdtase_PIG3"/>
</dbReference>
<dbReference type="Gene3D" id="3.90.180.10">
    <property type="entry name" value="Medium-chain alcohol dehydrogenases, catalytic domain"/>
    <property type="match status" value="1"/>
</dbReference>